<keyword evidence="1" id="KW-0732">Signal</keyword>
<dbReference type="OrthoDB" id="191143at2"/>
<organism evidence="2 3">
    <name type="scientific">Chryseobacterium takakiae</name>
    <dbReference type="NCBI Taxonomy" id="1302685"/>
    <lineage>
        <taxon>Bacteria</taxon>
        <taxon>Pseudomonadati</taxon>
        <taxon>Bacteroidota</taxon>
        <taxon>Flavobacteriia</taxon>
        <taxon>Flavobacteriales</taxon>
        <taxon>Weeksellaceae</taxon>
        <taxon>Chryseobacterium group</taxon>
        <taxon>Chryseobacterium</taxon>
    </lineage>
</organism>
<dbReference type="InterPro" id="IPR025737">
    <property type="entry name" value="FApF"/>
</dbReference>
<keyword evidence="3" id="KW-1185">Reference proteome</keyword>
<reference evidence="3" key="1">
    <citation type="submission" date="2016-11" db="EMBL/GenBank/DDBJ databases">
        <authorList>
            <person name="Varghese N."/>
            <person name="Submissions S."/>
        </authorList>
    </citation>
    <scope>NUCLEOTIDE SEQUENCE [LARGE SCALE GENOMIC DNA]</scope>
    <source>
        <strain evidence="3">DSM 26898</strain>
    </source>
</reference>
<dbReference type="STRING" id="1302685.SAMN05444408_101521"/>
<evidence type="ECO:0000256" key="1">
    <source>
        <dbReference type="SAM" id="SignalP"/>
    </source>
</evidence>
<dbReference type="Pfam" id="PF13557">
    <property type="entry name" value="Phenol_MetA_deg"/>
    <property type="match status" value="1"/>
</dbReference>
<dbReference type="AlphaFoldDB" id="A0A1M4TRA4"/>
<dbReference type="EMBL" id="FQVO01000001">
    <property type="protein sequence ID" value="SHE46983.1"/>
    <property type="molecule type" value="Genomic_DNA"/>
</dbReference>
<accession>A0A1M4TRA4</accession>
<name>A0A1M4TRA4_9FLAO</name>
<proteinExistence type="predicted"/>
<feature type="signal peptide" evidence="1">
    <location>
        <begin position="1"/>
        <end position="21"/>
    </location>
</feature>
<feature type="chain" id="PRO_5009907608" evidence="1">
    <location>
        <begin position="22"/>
        <end position="319"/>
    </location>
</feature>
<dbReference type="RefSeq" id="WP_072883243.1">
    <property type="nucleotide sequence ID" value="NZ_FQVO01000001.1"/>
</dbReference>
<sequence length="319" mass="34915">MKVKTLTFSVFALFFTNQAFAQQATEAKIYQNYPLGMNMLQFSYGRQSTNSTIDGDITLPNKDVDIDATIMYLRYATFFNFFNKTAGIQVVLPYVDINANFFGTKANNSGLGDMIFVIGSNIIGGKPMAFGEYLQTPKETVFAWSLATTAPTGSFSSEKLLNPSGNRWQFKPELAVSIPVSKFDIEVYAAAKFFTTNNKLPSTVLGQPASSVSQKPFYSLTFHSVYNINDKIWVSFDAAGRTGGETKKNGIAQNDSQTVLGLGGSMNYSPSVHHKIGVSFITNAAGDENSPNGSIYALKYSYVFGGGIDKTLQELKDKK</sequence>
<evidence type="ECO:0000313" key="3">
    <source>
        <dbReference type="Proteomes" id="UP000184236"/>
    </source>
</evidence>
<gene>
    <name evidence="2" type="ORF">SAMN05444408_101521</name>
</gene>
<dbReference type="Proteomes" id="UP000184236">
    <property type="component" value="Unassembled WGS sequence"/>
</dbReference>
<protein>
    <submittedName>
        <fullName evidence="2">Uncharacterized conserved protein</fullName>
    </submittedName>
</protein>
<evidence type="ECO:0000313" key="2">
    <source>
        <dbReference type="EMBL" id="SHE46983.1"/>
    </source>
</evidence>